<reference evidence="3" key="2">
    <citation type="journal article" date="2018" name="Plant J.">
        <title>The Sorghum bicolor reference genome: improved assembly, gene annotations, a transcriptome atlas, and signatures of genome organization.</title>
        <authorList>
            <person name="McCormick R.F."/>
            <person name="Truong S.K."/>
            <person name="Sreedasyam A."/>
            <person name="Jenkins J."/>
            <person name="Shu S."/>
            <person name="Sims D."/>
            <person name="Kennedy M."/>
            <person name="Amirebrahimi M."/>
            <person name="Weers B.D."/>
            <person name="McKinley B."/>
            <person name="Mattison A."/>
            <person name="Morishige D.T."/>
            <person name="Grimwood J."/>
            <person name="Schmutz J."/>
            <person name="Mullet J.E."/>
        </authorList>
    </citation>
    <scope>NUCLEOTIDE SEQUENCE [LARGE SCALE GENOMIC DNA]</scope>
    <source>
        <strain evidence="3">cv. BTx623</strain>
    </source>
</reference>
<organism evidence="2 3">
    <name type="scientific">Sorghum bicolor</name>
    <name type="common">Sorghum</name>
    <name type="synonym">Sorghum vulgare</name>
    <dbReference type="NCBI Taxonomy" id="4558"/>
    <lineage>
        <taxon>Eukaryota</taxon>
        <taxon>Viridiplantae</taxon>
        <taxon>Streptophyta</taxon>
        <taxon>Embryophyta</taxon>
        <taxon>Tracheophyta</taxon>
        <taxon>Spermatophyta</taxon>
        <taxon>Magnoliopsida</taxon>
        <taxon>Liliopsida</taxon>
        <taxon>Poales</taxon>
        <taxon>Poaceae</taxon>
        <taxon>PACMAD clade</taxon>
        <taxon>Panicoideae</taxon>
        <taxon>Andropogonodae</taxon>
        <taxon>Andropogoneae</taxon>
        <taxon>Sorghinae</taxon>
        <taxon>Sorghum</taxon>
    </lineage>
</organism>
<name>A0A1B6Q0X0_SORBI</name>
<dbReference type="Proteomes" id="UP000000768">
    <property type="component" value="Chromosome 3"/>
</dbReference>
<feature type="region of interest" description="Disordered" evidence="1">
    <location>
        <begin position="1"/>
        <end position="57"/>
    </location>
</feature>
<evidence type="ECO:0000256" key="1">
    <source>
        <dbReference type="SAM" id="MobiDB-lite"/>
    </source>
</evidence>
<evidence type="ECO:0000313" key="3">
    <source>
        <dbReference type="Proteomes" id="UP000000768"/>
    </source>
</evidence>
<sequence>MRGRPAANGLNGSDRDRGRQATSIAVRPSPARRCPHARPPTTDRSSGRRPAARRPVRGGCAVAVTDDDACSKLAICNRDQSIDVCVHDGGLGGKIRIGALLVH</sequence>
<dbReference type="Gramene" id="KXG31568">
    <property type="protein sequence ID" value="KXG31568"/>
    <property type="gene ID" value="SORBI_3003G019600"/>
</dbReference>
<accession>A0A1B6Q0X0</accession>
<protein>
    <submittedName>
        <fullName evidence="2">Uncharacterized protein</fullName>
    </submittedName>
</protein>
<gene>
    <name evidence="2" type="ORF">SORBI_3003G019600</name>
</gene>
<dbReference type="EMBL" id="CM000762">
    <property type="protein sequence ID" value="KXG31568.1"/>
    <property type="molecule type" value="Genomic_DNA"/>
</dbReference>
<proteinExistence type="predicted"/>
<keyword evidence="3" id="KW-1185">Reference proteome</keyword>
<reference evidence="2 3" key="1">
    <citation type="journal article" date="2009" name="Nature">
        <title>The Sorghum bicolor genome and the diversification of grasses.</title>
        <authorList>
            <person name="Paterson A.H."/>
            <person name="Bowers J.E."/>
            <person name="Bruggmann R."/>
            <person name="Dubchak I."/>
            <person name="Grimwood J."/>
            <person name="Gundlach H."/>
            <person name="Haberer G."/>
            <person name="Hellsten U."/>
            <person name="Mitros T."/>
            <person name="Poliakov A."/>
            <person name="Schmutz J."/>
            <person name="Spannagl M."/>
            <person name="Tang H."/>
            <person name="Wang X."/>
            <person name="Wicker T."/>
            <person name="Bharti A.K."/>
            <person name="Chapman J."/>
            <person name="Feltus F.A."/>
            <person name="Gowik U."/>
            <person name="Grigoriev I.V."/>
            <person name="Lyons E."/>
            <person name="Maher C.A."/>
            <person name="Martis M."/>
            <person name="Narechania A."/>
            <person name="Otillar R.P."/>
            <person name="Penning B.W."/>
            <person name="Salamov A.A."/>
            <person name="Wang Y."/>
            <person name="Zhang L."/>
            <person name="Carpita N.C."/>
            <person name="Freeling M."/>
            <person name="Gingle A.R."/>
            <person name="Hash C.T."/>
            <person name="Keller B."/>
            <person name="Klein P."/>
            <person name="Kresovich S."/>
            <person name="McCann M.C."/>
            <person name="Ming R."/>
            <person name="Peterson D.G."/>
            <person name="Mehboob-ur-Rahman"/>
            <person name="Ware D."/>
            <person name="Westhoff P."/>
            <person name="Mayer K.F."/>
            <person name="Messing J."/>
            <person name="Rokhsar D.S."/>
        </authorList>
    </citation>
    <scope>NUCLEOTIDE SEQUENCE [LARGE SCALE GENOMIC DNA]</scope>
    <source>
        <strain evidence="3">cv. BTx623</strain>
    </source>
</reference>
<dbReference type="InParanoid" id="A0A1B6Q0X0"/>
<evidence type="ECO:0000313" key="2">
    <source>
        <dbReference type="EMBL" id="KXG31568.1"/>
    </source>
</evidence>
<dbReference type="AlphaFoldDB" id="A0A1B6Q0X0"/>